<organism evidence="1 2">
    <name type="scientific">Capsella rubella</name>
    <dbReference type="NCBI Taxonomy" id="81985"/>
    <lineage>
        <taxon>Eukaryota</taxon>
        <taxon>Viridiplantae</taxon>
        <taxon>Streptophyta</taxon>
        <taxon>Embryophyta</taxon>
        <taxon>Tracheophyta</taxon>
        <taxon>Spermatophyta</taxon>
        <taxon>Magnoliopsida</taxon>
        <taxon>eudicotyledons</taxon>
        <taxon>Gunneridae</taxon>
        <taxon>Pentapetalae</taxon>
        <taxon>rosids</taxon>
        <taxon>malvids</taxon>
        <taxon>Brassicales</taxon>
        <taxon>Brassicaceae</taxon>
        <taxon>Camelineae</taxon>
        <taxon>Capsella</taxon>
    </lineage>
</organism>
<keyword evidence="2" id="KW-1185">Reference proteome</keyword>
<dbReference type="AlphaFoldDB" id="R0H7B5"/>
<sequence>MKRNHHFDFNHPFNPCPFEVFCLGTWKAVEYLRIKNGTMMNASLGEQTSKDVTLDEETTEPVHSLPSIYFTFTKNKYFYIQVKKLIV</sequence>
<name>R0H7B5_9BRAS</name>
<proteinExistence type="predicted"/>
<reference evidence="2" key="1">
    <citation type="journal article" date="2013" name="Nat. Genet.">
        <title>The Capsella rubella genome and the genomic consequences of rapid mating system evolution.</title>
        <authorList>
            <person name="Slotte T."/>
            <person name="Hazzouri K.M."/>
            <person name="Agren J.A."/>
            <person name="Koenig D."/>
            <person name="Maumus F."/>
            <person name="Guo Y.L."/>
            <person name="Steige K."/>
            <person name="Platts A.E."/>
            <person name="Escobar J.S."/>
            <person name="Newman L.K."/>
            <person name="Wang W."/>
            <person name="Mandakova T."/>
            <person name="Vello E."/>
            <person name="Smith L.M."/>
            <person name="Henz S.R."/>
            <person name="Steffen J."/>
            <person name="Takuno S."/>
            <person name="Brandvain Y."/>
            <person name="Coop G."/>
            <person name="Andolfatto P."/>
            <person name="Hu T.T."/>
            <person name="Blanchette M."/>
            <person name="Clark R.M."/>
            <person name="Quesneville H."/>
            <person name="Nordborg M."/>
            <person name="Gaut B.S."/>
            <person name="Lysak M.A."/>
            <person name="Jenkins J."/>
            <person name="Grimwood J."/>
            <person name="Chapman J."/>
            <person name="Prochnik S."/>
            <person name="Shu S."/>
            <person name="Rokhsar D."/>
            <person name="Schmutz J."/>
            <person name="Weigel D."/>
            <person name="Wright S.I."/>
        </authorList>
    </citation>
    <scope>NUCLEOTIDE SEQUENCE [LARGE SCALE GENOMIC DNA]</scope>
    <source>
        <strain evidence="2">cv. Monte Gargano</strain>
    </source>
</reference>
<dbReference type="eggNOG" id="KOG0390">
    <property type="taxonomic scope" value="Eukaryota"/>
</dbReference>
<dbReference type="STRING" id="81985.R0H7B5"/>
<gene>
    <name evidence="1" type="ORF">CARUB_v10018500mg</name>
</gene>
<evidence type="ECO:0000313" key="2">
    <source>
        <dbReference type="Proteomes" id="UP000029121"/>
    </source>
</evidence>
<evidence type="ECO:0000313" key="1">
    <source>
        <dbReference type="EMBL" id="EOA25189.1"/>
    </source>
</evidence>
<accession>R0H7B5</accession>
<dbReference type="Proteomes" id="UP000029121">
    <property type="component" value="Unassembled WGS sequence"/>
</dbReference>
<protein>
    <submittedName>
        <fullName evidence="1">Uncharacterized protein</fullName>
    </submittedName>
</protein>
<dbReference type="EMBL" id="KB870809">
    <property type="protein sequence ID" value="EOA25189.1"/>
    <property type="molecule type" value="Genomic_DNA"/>
</dbReference>